<organism evidence="4 6">
    <name type="scientific">Dinothrombium tinctorium</name>
    <dbReference type="NCBI Taxonomy" id="1965070"/>
    <lineage>
        <taxon>Eukaryota</taxon>
        <taxon>Metazoa</taxon>
        <taxon>Ecdysozoa</taxon>
        <taxon>Arthropoda</taxon>
        <taxon>Chelicerata</taxon>
        <taxon>Arachnida</taxon>
        <taxon>Acari</taxon>
        <taxon>Acariformes</taxon>
        <taxon>Trombidiformes</taxon>
        <taxon>Prostigmata</taxon>
        <taxon>Anystina</taxon>
        <taxon>Parasitengona</taxon>
        <taxon>Trombidioidea</taxon>
        <taxon>Trombidiidae</taxon>
        <taxon>Dinothrombium</taxon>
    </lineage>
</organism>
<dbReference type="GO" id="GO:0000976">
    <property type="term" value="F:transcription cis-regulatory region binding"/>
    <property type="evidence" value="ECO:0007669"/>
    <property type="project" value="InterPro"/>
</dbReference>
<accession>A0A3S3NV66</accession>
<sequence length="462" mass="51999">MNSECRDVNGENFTKYYCSVDGCVFSKGMGKFFKRKMLVDQHFLNTHSEKRHICPKCSKPYSIDWQLKHHLKSCGIEWKCLSCDKVYRERLSLITHCKRHSHLLPENAKIRKSKEAAVKSSTISVNVIVMPLILSAPSAKESTLNPRPILPKPCTHSNDGKDACTQTEKQSKCGCDNLNKVKLIRNECIEKPLTIGKAQTATQTEKTANKVRASRGAQCPPLRLKTRKSNMGNTCESAQTQTSESILSYINSNHLLTSSKATSTRHSPPKKSKKTSVAVETNTNFIDSENEPNTCAFLNSSNPLLSQFNIENNCESPLLSSHLTPLSNEISASSNKSFNINEQSVQTDDHKDFLETYFSNIETQTTNELNEILGFDAEDDNIFADFELNDIETQTIWNSDEMTQTDEIGESFQGIDVLDVVEFFDAGEKSIEKDPTISSSIETQTHNFDSQNLIPRYTENYF</sequence>
<dbReference type="Proteomes" id="UP000285301">
    <property type="component" value="Unassembled WGS sequence"/>
</dbReference>
<keyword evidence="1" id="KW-0862">Zinc</keyword>
<evidence type="ECO:0000313" key="5">
    <source>
        <dbReference type="EMBL" id="RWS12868.1"/>
    </source>
</evidence>
<dbReference type="GO" id="GO:0008270">
    <property type="term" value="F:zinc ion binding"/>
    <property type="evidence" value="ECO:0007669"/>
    <property type="project" value="UniProtKB-KW"/>
</dbReference>
<evidence type="ECO:0000256" key="1">
    <source>
        <dbReference type="PROSITE-ProRule" id="PRU00042"/>
    </source>
</evidence>
<evidence type="ECO:0000313" key="4">
    <source>
        <dbReference type="EMBL" id="RWS06649.1"/>
    </source>
</evidence>
<dbReference type="EMBL" id="NCKU01001179">
    <property type="protein sequence ID" value="RWS12868.1"/>
    <property type="molecule type" value="Genomic_DNA"/>
</dbReference>
<gene>
    <name evidence="4" type="ORF">B4U79_00043</name>
    <name evidence="5" type="ORF">B4U79_13430</name>
</gene>
<dbReference type="STRING" id="1965070.A0A3S3NV66"/>
<evidence type="ECO:0000259" key="3">
    <source>
        <dbReference type="PROSITE" id="PS50157"/>
    </source>
</evidence>
<dbReference type="PANTHER" id="PTHR46664">
    <property type="entry name" value="ATM INTERACTOR"/>
    <property type="match status" value="1"/>
</dbReference>
<dbReference type="GO" id="GO:0045944">
    <property type="term" value="P:positive regulation of transcription by RNA polymerase II"/>
    <property type="evidence" value="ECO:0007669"/>
    <property type="project" value="InterPro"/>
</dbReference>
<comment type="caution">
    <text evidence="4">The sequence shown here is derived from an EMBL/GenBank/DDBJ whole genome shotgun (WGS) entry which is preliminary data.</text>
</comment>
<protein>
    <submittedName>
        <fullName evidence="4">ATM interactor-like protein</fullName>
    </submittedName>
</protein>
<feature type="domain" description="C2H2-type" evidence="3">
    <location>
        <begin position="78"/>
        <end position="105"/>
    </location>
</feature>
<keyword evidence="1" id="KW-0479">Metal-binding</keyword>
<dbReference type="GO" id="GO:0005634">
    <property type="term" value="C:nucleus"/>
    <property type="evidence" value="ECO:0007669"/>
    <property type="project" value="TreeGrafter"/>
</dbReference>
<evidence type="ECO:0000256" key="2">
    <source>
        <dbReference type="SAM" id="MobiDB-lite"/>
    </source>
</evidence>
<dbReference type="InterPro" id="IPR013087">
    <property type="entry name" value="Znf_C2H2_type"/>
</dbReference>
<dbReference type="GO" id="GO:0000981">
    <property type="term" value="F:DNA-binding transcription factor activity, RNA polymerase II-specific"/>
    <property type="evidence" value="ECO:0007669"/>
    <property type="project" value="TreeGrafter"/>
</dbReference>
<proteinExistence type="predicted"/>
<dbReference type="PROSITE" id="PS50157">
    <property type="entry name" value="ZINC_FINGER_C2H2_2"/>
    <property type="match status" value="1"/>
</dbReference>
<name>A0A3S3NV66_9ACAR</name>
<dbReference type="AlphaFoldDB" id="A0A3S3NV66"/>
<dbReference type="SMART" id="SM00355">
    <property type="entry name" value="ZnF_C2H2"/>
    <property type="match status" value="3"/>
</dbReference>
<reference evidence="4" key="2">
    <citation type="submission" date="2018-11" db="EMBL/GenBank/DDBJ databases">
        <title>Trombidioid mite genomics.</title>
        <authorList>
            <person name="Dong X."/>
        </authorList>
    </citation>
    <scope>NUCLEOTIDE SEQUENCE</scope>
    <source>
        <strain evidence="4">UoL-WK</strain>
    </source>
</reference>
<dbReference type="OrthoDB" id="6512555at2759"/>
<dbReference type="PROSITE" id="PS00028">
    <property type="entry name" value="ZINC_FINGER_C2H2_1"/>
    <property type="match status" value="1"/>
</dbReference>
<feature type="region of interest" description="Disordered" evidence="2">
    <location>
        <begin position="259"/>
        <end position="278"/>
    </location>
</feature>
<keyword evidence="6" id="KW-1185">Reference proteome</keyword>
<reference evidence="4 6" key="1">
    <citation type="journal article" date="2018" name="Gigascience">
        <title>Genomes of trombidid mites reveal novel predicted allergens and laterally-transferred genes associated with secondary metabolism.</title>
        <authorList>
            <person name="Dong X."/>
            <person name="Chaisiri K."/>
            <person name="Xia D."/>
            <person name="Armstrong S.D."/>
            <person name="Fang Y."/>
            <person name="Donnelly M.J."/>
            <person name="Kadowaki T."/>
            <person name="McGarry J.W."/>
            <person name="Darby A.C."/>
            <person name="Makepeace B.L."/>
        </authorList>
    </citation>
    <scope>NUCLEOTIDE SEQUENCE [LARGE SCALE GENOMIC DNA]</scope>
    <source>
        <strain evidence="4">UoL-WK</strain>
    </source>
</reference>
<dbReference type="EMBL" id="NCKU01003971">
    <property type="protein sequence ID" value="RWS06649.1"/>
    <property type="molecule type" value="Genomic_DNA"/>
</dbReference>
<dbReference type="InterPro" id="IPR055303">
    <property type="entry name" value="ATMIN"/>
</dbReference>
<keyword evidence="1" id="KW-0863">Zinc-finger</keyword>
<dbReference type="PANTHER" id="PTHR46664:SF1">
    <property type="entry name" value="ATM INTERACTOR"/>
    <property type="match status" value="1"/>
</dbReference>
<evidence type="ECO:0000313" key="6">
    <source>
        <dbReference type="Proteomes" id="UP000285301"/>
    </source>
</evidence>